<sequence>MQARESGATDLLNTIYEEKANAHVLGWVAAGVGYHIWLKEEPELDDDGLPVLNDVKIRSSGFYNTWLERYGATTVTVPAPDIYNALERGVVDGAAWPGLGIVDFGFHKFIGYRIDPPIWQFDNLLWVNSDKWNSLTDAQRTALSEAVEAFEPEAHAFYEDLAAKERAEVEAAGVRSYTLSPEAEADYVAHARTVQWEKLESTGSPYWDQLRAALPAD</sequence>
<evidence type="ECO:0000256" key="3">
    <source>
        <dbReference type="ARBA" id="ARBA00022448"/>
    </source>
</evidence>
<evidence type="ECO:0000256" key="2">
    <source>
        <dbReference type="ARBA" id="ARBA00009023"/>
    </source>
</evidence>
<keyword evidence="5" id="KW-0574">Periplasm</keyword>
<evidence type="ECO:0000256" key="1">
    <source>
        <dbReference type="ARBA" id="ARBA00004418"/>
    </source>
</evidence>
<evidence type="ECO:0000313" key="6">
    <source>
        <dbReference type="EMBL" id="MXY33418.1"/>
    </source>
</evidence>
<dbReference type="EMBL" id="VXRY01000193">
    <property type="protein sequence ID" value="MXY33418.1"/>
    <property type="molecule type" value="Genomic_DNA"/>
</dbReference>
<dbReference type="InterPro" id="IPR038404">
    <property type="entry name" value="TRAP_DctP_sf"/>
</dbReference>
<dbReference type="AlphaFoldDB" id="A0A6B0XXZ8"/>
<name>A0A6B0XXZ8_9RHOB</name>
<dbReference type="InterPro" id="IPR018389">
    <property type="entry name" value="DctP_fam"/>
</dbReference>
<proteinExistence type="inferred from homology"/>
<evidence type="ECO:0000256" key="4">
    <source>
        <dbReference type="ARBA" id="ARBA00022729"/>
    </source>
</evidence>
<accession>A0A6B0XXZ8</accession>
<keyword evidence="3" id="KW-0813">Transport</keyword>
<dbReference type="Gene3D" id="3.40.190.170">
    <property type="entry name" value="Bacterial extracellular solute-binding protein, family 7"/>
    <property type="match status" value="1"/>
</dbReference>
<dbReference type="NCBIfam" id="NF037995">
    <property type="entry name" value="TRAP_S1"/>
    <property type="match status" value="1"/>
</dbReference>
<dbReference type="PANTHER" id="PTHR33376">
    <property type="match status" value="1"/>
</dbReference>
<evidence type="ECO:0008006" key="7">
    <source>
        <dbReference type="Google" id="ProtNLM"/>
    </source>
</evidence>
<reference evidence="6" key="1">
    <citation type="submission" date="2019-09" db="EMBL/GenBank/DDBJ databases">
        <title>Characterisation of the sponge microbiome using genome-centric metagenomics.</title>
        <authorList>
            <person name="Engelberts J.P."/>
            <person name="Robbins S.J."/>
            <person name="De Goeij J.M."/>
            <person name="Aranda M."/>
            <person name="Bell S.C."/>
            <person name="Webster N.S."/>
        </authorList>
    </citation>
    <scope>NUCLEOTIDE SEQUENCE</scope>
    <source>
        <strain evidence="6">SB0664_bin_43</strain>
    </source>
</reference>
<keyword evidence="4" id="KW-0732">Signal</keyword>
<evidence type="ECO:0000256" key="5">
    <source>
        <dbReference type="ARBA" id="ARBA00022764"/>
    </source>
</evidence>
<dbReference type="PANTHER" id="PTHR33376:SF7">
    <property type="entry name" value="C4-DICARBOXYLATE-BINDING PROTEIN DCTB"/>
    <property type="match status" value="1"/>
</dbReference>
<comment type="subcellular location">
    <subcellularLocation>
        <location evidence="1">Periplasm</location>
    </subcellularLocation>
</comment>
<dbReference type="GO" id="GO:0042597">
    <property type="term" value="C:periplasmic space"/>
    <property type="evidence" value="ECO:0007669"/>
    <property type="project" value="UniProtKB-SubCell"/>
</dbReference>
<organism evidence="6">
    <name type="scientific">Boseongicola sp. SB0664_bin_43</name>
    <dbReference type="NCBI Taxonomy" id="2604844"/>
    <lineage>
        <taxon>Bacteria</taxon>
        <taxon>Pseudomonadati</taxon>
        <taxon>Pseudomonadota</taxon>
        <taxon>Alphaproteobacteria</taxon>
        <taxon>Rhodobacterales</taxon>
        <taxon>Paracoccaceae</taxon>
        <taxon>Boseongicola</taxon>
    </lineage>
</organism>
<gene>
    <name evidence="6" type="ORF">F4Y60_04885</name>
</gene>
<dbReference type="Pfam" id="PF03480">
    <property type="entry name" value="DctP"/>
    <property type="match status" value="1"/>
</dbReference>
<comment type="caution">
    <text evidence="6">The sequence shown here is derived from an EMBL/GenBank/DDBJ whole genome shotgun (WGS) entry which is preliminary data.</text>
</comment>
<protein>
    <recommendedName>
        <fullName evidence="7">C4-dicarboxylate ABC transporter substrate-binding protein</fullName>
    </recommendedName>
</protein>
<dbReference type="GO" id="GO:0055085">
    <property type="term" value="P:transmembrane transport"/>
    <property type="evidence" value="ECO:0007669"/>
    <property type="project" value="InterPro"/>
</dbReference>
<comment type="similarity">
    <text evidence="2">Belongs to the bacterial solute-binding protein 7 family.</text>
</comment>